<evidence type="ECO:0000256" key="3">
    <source>
        <dbReference type="ARBA" id="ARBA00022679"/>
    </source>
</evidence>
<dbReference type="Proteomes" id="UP000800041">
    <property type="component" value="Unassembled WGS sequence"/>
</dbReference>
<keyword evidence="6" id="KW-1185">Reference proteome</keyword>
<dbReference type="GO" id="GO:0032259">
    <property type="term" value="P:methylation"/>
    <property type="evidence" value="ECO:0007669"/>
    <property type="project" value="UniProtKB-KW"/>
</dbReference>
<evidence type="ECO:0000259" key="4">
    <source>
        <dbReference type="Pfam" id="PF08241"/>
    </source>
</evidence>
<proteinExistence type="inferred from homology"/>
<dbReference type="InterPro" id="IPR029063">
    <property type="entry name" value="SAM-dependent_MTases_sf"/>
</dbReference>
<dbReference type="SUPFAM" id="SSF53335">
    <property type="entry name" value="S-adenosyl-L-methionine-dependent methyltransferases"/>
    <property type="match status" value="1"/>
</dbReference>
<reference evidence="5" key="1">
    <citation type="journal article" date="2020" name="Stud. Mycol.">
        <title>101 Dothideomycetes genomes: a test case for predicting lifestyles and emergence of pathogens.</title>
        <authorList>
            <person name="Haridas S."/>
            <person name="Albert R."/>
            <person name="Binder M."/>
            <person name="Bloem J."/>
            <person name="Labutti K."/>
            <person name="Salamov A."/>
            <person name="Andreopoulos B."/>
            <person name="Baker S."/>
            <person name="Barry K."/>
            <person name="Bills G."/>
            <person name="Bluhm B."/>
            <person name="Cannon C."/>
            <person name="Castanera R."/>
            <person name="Culley D."/>
            <person name="Daum C."/>
            <person name="Ezra D."/>
            <person name="Gonzalez J."/>
            <person name="Henrissat B."/>
            <person name="Kuo A."/>
            <person name="Liang C."/>
            <person name="Lipzen A."/>
            <person name="Lutzoni F."/>
            <person name="Magnuson J."/>
            <person name="Mondo S."/>
            <person name="Nolan M."/>
            <person name="Ohm R."/>
            <person name="Pangilinan J."/>
            <person name="Park H.-J."/>
            <person name="Ramirez L."/>
            <person name="Alfaro M."/>
            <person name="Sun H."/>
            <person name="Tritt A."/>
            <person name="Yoshinaga Y."/>
            <person name="Zwiers L.-H."/>
            <person name="Turgeon B."/>
            <person name="Goodwin S."/>
            <person name="Spatafora J."/>
            <person name="Crous P."/>
            <person name="Grigoriev I."/>
        </authorList>
    </citation>
    <scope>NUCLEOTIDE SEQUENCE</scope>
    <source>
        <strain evidence="5">CBS 113979</strain>
    </source>
</reference>
<dbReference type="AlphaFoldDB" id="A0A6G1H0H8"/>
<dbReference type="InterPro" id="IPR013216">
    <property type="entry name" value="Methyltransf_11"/>
</dbReference>
<dbReference type="InterPro" id="IPR051419">
    <property type="entry name" value="Lys/N-term_MeTrsfase_sf"/>
</dbReference>
<name>A0A6G1H0H8_9PEZI</name>
<organism evidence="5 6">
    <name type="scientific">Aulographum hederae CBS 113979</name>
    <dbReference type="NCBI Taxonomy" id="1176131"/>
    <lineage>
        <taxon>Eukaryota</taxon>
        <taxon>Fungi</taxon>
        <taxon>Dikarya</taxon>
        <taxon>Ascomycota</taxon>
        <taxon>Pezizomycotina</taxon>
        <taxon>Dothideomycetes</taxon>
        <taxon>Pleosporomycetidae</taxon>
        <taxon>Aulographales</taxon>
        <taxon>Aulographaceae</taxon>
    </lineage>
</organism>
<dbReference type="CDD" id="cd02440">
    <property type="entry name" value="AdoMet_MTases"/>
    <property type="match status" value="1"/>
</dbReference>
<dbReference type="GO" id="GO:0008757">
    <property type="term" value="F:S-adenosylmethionine-dependent methyltransferase activity"/>
    <property type="evidence" value="ECO:0007669"/>
    <property type="project" value="InterPro"/>
</dbReference>
<dbReference type="Gene3D" id="3.40.50.150">
    <property type="entry name" value="Vaccinia Virus protein VP39"/>
    <property type="match status" value="1"/>
</dbReference>
<accession>A0A6G1H0H8</accession>
<dbReference type="PANTHER" id="PTHR12176:SF80">
    <property type="entry name" value="EEF1A LYSINE METHYLTRANSFERASE 4"/>
    <property type="match status" value="1"/>
</dbReference>
<sequence length="203" mass="23689">MSTDPSEKFVHAEYWDQRYLERDEGQFEWAKSFANVRPFFEAHLPPATSTPKIVQLGCGNSTLSKDLFDLSYHSQTNVDFSEVVISTMRSKHPEMEWQVMDVRKMTFSSETFDVAIDKATLDAMLYGSLWDPDEEVRNNVKAYVDEVARILTPGGRWLYITWRQPHFLRPLLQRPDVWSLDVHTLQDEGGSFEYFGYVMTKRS</sequence>
<dbReference type="OrthoDB" id="411785at2759"/>
<evidence type="ECO:0000313" key="5">
    <source>
        <dbReference type="EMBL" id="KAF1986562.1"/>
    </source>
</evidence>
<dbReference type="Pfam" id="PF08241">
    <property type="entry name" value="Methyltransf_11"/>
    <property type="match status" value="1"/>
</dbReference>
<evidence type="ECO:0000256" key="2">
    <source>
        <dbReference type="ARBA" id="ARBA00022603"/>
    </source>
</evidence>
<dbReference type="PANTHER" id="PTHR12176">
    <property type="entry name" value="SAM-DEPENDENT METHYLTRANSFERASE SUPERFAMILY PROTEIN"/>
    <property type="match status" value="1"/>
</dbReference>
<feature type="domain" description="Methyltransferase type 11" evidence="4">
    <location>
        <begin position="55"/>
        <end position="156"/>
    </location>
</feature>
<keyword evidence="3 5" id="KW-0808">Transferase</keyword>
<comment type="similarity">
    <text evidence="1">Belongs to the methyltransferase superfamily.</text>
</comment>
<dbReference type="EMBL" id="ML977156">
    <property type="protein sequence ID" value="KAF1986562.1"/>
    <property type="molecule type" value="Genomic_DNA"/>
</dbReference>
<protein>
    <submittedName>
        <fullName evidence="5">S-adenosyl-L-methionine-dependent methyltransferase</fullName>
    </submittedName>
</protein>
<gene>
    <name evidence="5" type="ORF">K402DRAFT_82521</name>
</gene>
<keyword evidence="2 5" id="KW-0489">Methyltransferase</keyword>
<evidence type="ECO:0000313" key="6">
    <source>
        <dbReference type="Proteomes" id="UP000800041"/>
    </source>
</evidence>
<evidence type="ECO:0000256" key="1">
    <source>
        <dbReference type="ARBA" id="ARBA00008361"/>
    </source>
</evidence>